<dbReference type="AlphaFoldDB" id="A0A5R9KUR5"/>
<dbReference type="SUPFAM" id="SSF53474">
    <property type="entry name" value="alpha/beta-Hydrolases"/>
    <property type="match status" value="1"/>
</dbReference>
<dbReference type="InterPro" id="IPR029058">
    <property type="entry name" value="AB_hydrolase_fold"/>
</dbReference>
<evidence type="ECO:0000313" key="5">
    <source>
        <dbReference type="Proteomes" id="UP000306402"/>
    </source>
</evidence>
<keyword evidence="2" id="KW-0732">Signal</keyword>
<dbReference type="PANTHER" id="PTHR48081">
    <property type="entry name" value="AB HYDROLASE SUPERFAMILY PROTEIN C4A8.06C"/>
    <property type="match status" value="1"/>
</dbReference>
<evidence type="ECO:0000313" key="4">
    <source>
        <dbReference type="EMBL" id="TLV00033.1"/>
    </source>
</evidence>
<dbReference type="Pfam" id="PF20434">
    <property type="entry name" value="BD-FAE"/>
    <property type="match status" value="1"/>
</dbReference>
<feature type="domain" description="BD-FAE-like" evidence="3">
    <location>
        <begin position="60"/>
        <end position="257"/>
    </location>
</feature>
<feature type="chain" id="PRO_5024367896" evidence="2">
    <location>
        <begin position="23"/>
        <end position="302"/>
    </location>
</feature>
<dbReference type="GO" id="GO:0016787">
    <property type="term" value="F:hydrolase activity"/>
    <property type="evidence" value="ECO:0007669"/>
    <property type="project" value="UniProtKB-KW"/>
</dbReference>
<accession>A0A5R9KUR5</accession>
<protein>
    <submittedName>
        <fullName evidence="4">Alpha/beta hydrolase</fullName>
    </submittedName>
</protein>
<comment type="caution">
    <text evidence="4">The sequence shown here is derived from an EMBL/GenBank/DDBJ whole genome shotgun (WGS) entry which is preliminary data.</text>
</comment>
<evidence type="ECO:0000259" key="3">
    <source>
        <dbReference type="Pfam" id="PF20434"/>
    </source>
</evidence>
<feature type="signal peptide" evidence="2">
    <location>
        <begin position="1"/>
        <end position="22"/>
    </location>
</feature>
<dbReference type="PANTHER" id="PTHR48081:SF6">
    <property type="entry name" value="PEPTIDASE S9 PROLYL OLIGOPEPTIDASE CATALYTIC DOMAIN-CONTAINING PROTEIN"/>
    <property type="match status" value="1"/>
</dbReference>
<dbReference type="Proteomes" id="UP000306402">
    <property type="component" value="Unassembled WGS sequence"/>
</dbReference>
<proteinExistence type="predicted"/>
<dbReference type="EMBL" id="VCEJ01000004">
    <property type="protein sequence ID" value="TLV00033.1"/>
    <property type="molecule type" value="Genomic_DNA"/>
</dbReference>
<gene>
    <name evidence="4" type="ORF">FEN17_10995</name>
</gene>
<reference evidence="4 5" key="1">
    <citation type="submission" date="2019-05" db="EMBL/GenBank/DDBJ databases">
        <authorList>
            <person name="Qu J.-H."/>
        </authorList>
    </citation>
    <scope>NUCLEOTIDE SEQUENCE [LARGE SCALE GENOMIC DNA]</scope>
    <source>
        <strain evidence="4 5">T17</strain>
    </source>
</reference>
<organism evidence="4 5">
    <name type="scientific">Dyadobacter luticola</name>
    <dbReference type="NCBI Taxonomy" id="1979387"/>
    <lineage>
        <taxon>Bacteria</taxon>
        <taxon>Pseudomonadati</taxon>
        <taxon>Bacteroidota</taxon>
        <taxon>Cytophagia</taxon>
        <taxon>Cytophagales</taxon>
        <taxon>Spirosomataceae</taxon>
        <taxon>Dyadobacter</taxon>
    </lineage>
</organism>
<keyword evidence="5" id="KW-1185">Reference proteome</keyword>
<name>A0A5R9KUR5_9BACT</name>
<sequence length="302" mass="32914">MVIQKLLLAKMLVIGLVSSAAAQSEIPLYPDKIPNAVNNAEDQETIKDNVARNVSKPTLRIFLPPANIANGTAIIVCPGGGYGALVIDREGYQVAKELNKAGIAAFVLKYRLPSDRIMQDKSIGSLQDAQQAIKTLRERAGEWKIDPGKIGIMGFSAGGHLAATAGTHYDSSFVANPKKTSLRPDFMILVYPVITFLDKGHRGSAKNLLGESPTAEKLKYFSNELQVTTTTPPAFLTHAGDDTVVPVSNSIEFYEALNAKNIPADLHIYSKGEHGYLKEPAFQEWFERCLVFMRTNGLVVAR</sequence>
<keyword evidence="1 4" id="KW-0378">Hydrolase</keyword>
<evidence type="ECO:0000256" key="1">
    <source>
        <dbReference type="ARBA" id="ARBA00022801"/>
    </source>
</evidence>
<dbReference type="RefSeq" id="WP_138365417.1">
    <property type="nucleotide sequence ID" value="NZ_VCEJ01000004.1"/>
</dbReference>
<dbReference type="InterPro" id="IPR050300">
    <property type="entry name" value="GDXG_lipolytic_enzyme"/>
</dbReference>
<dbReference type="Gene3D" id="3.40.50.1820">
    <property type="entry name" value="alpha/beta hydrolase"/>
    <property type="match status" value="1"/>
</dbReference>
<evidence type="ECO:0000256" key="2">
    <source>
        <dbReference type="SAM" id="SignalP"/>
    </source>
</evidence>
<dbReference type="InterPro" id="IPR049492">
    <property type="entry name" value="BD-FAE-like_dom"/>
</dbReference>
<dbReference type="OrthoDB" id="9794725at2"/>